<gene>
    <name evidence="1" type="ORF">CZ814_01083</name>
</gene>
<dbReference type="Proteomes" id="UP000191116">
    <property type="component" value="Unassembled WGS sequence"/>
</dbReference>
<organism evidence="1 2">
    <name type="scientific">Photobacterium toruni</name>
    <dbReference type="NCBI Taxonomy" id="1935446"/>
    <lineage>
        <taxon>Bacteria</taxon>
        <taxon>Pseudomonadati</taxon>
        <taxon>Pseudomonadota</taxon>
        <taxon>Gammaproteobacteria</taxon>
        <taxon>Vibrionales</taxon>
        <taxon>Vibrionaceae</taxon>
        <taxon>Photobacterium</taxon>
    </lineage>
</organism>
<dbReference type="RefSeq" id="WP_080173968.1">
    <property type="nucleotide sequence ID" value="NZ_AP024855.1"/>
</dbReference>
<proteinExistence type="predicted"/>
<dbReference type="AlphaFoldDB" id="A0A1T4QR12"/>
<accession>A0A1T4QR12</accession>
<reference evidence="1 2" key="1">
    <citation type="submission" date="2017-02" db="EMBL/GenBank/DDBJ databases">
        <authorList>
            <person name="Peterson S.W."/>
        </authorList>
    </citation>
    <scope>NUCLEOTIDE SEQUENCE [LARGE SCALE GENOMIC DNA]</scope>
    <source>
        <strain evidence="1 2">CECT 9189</strain>
    </source>
</reference>
<dbReference type="EMBL" id="FUWP01000003">
    <property type="protein sequence ID" value="SKA06047.1"/>
    <property type="molecule type" value="Genomic_DNA"/>
</dbReference>
<evidence type="ECO:0000313" key="2">
    <source>
        <dbReference type="Proteomes" id="UP000191116"/>
    </source>
</evidence>
<dbReference type="OrthoDB" id="1161168at2"/>
<sequence>MKKWIIWVIAITVGAGAFYAVARTDKVVALKELITQPQQWQLKVPDTTTSITLNSIKKLQQQPYLMGEYKTSDGVDNTTIYLDINQAVQQGKYIATSFVTTNSGSGAFYYLSVFEQENKHLDNLANVFIGDRINIEKIAIVSNNPLMIKIDYKTHGENTPYALPANVAKSQIYQLKNNQLVLQQ</sequence>
<name>A0A1T4QR12_9GAMM</name>
<protein>
    <submittedName>
        <fullName evidence="1">Uncharacterized protein</fullName>
    </submittedName>
</protein>
<evidence type="ECO:0000313" key="1">
    <source>
        <dbReference type="EMBL" id="SKA06047.1"/>
    </source>
</evidence>